<dbReference type="GeneID" id="68574107"/>
<sequence>MNLDIGVFEDELDVLGVVVGVLVALMGVGTLVGMPWQYANSAVVTVGQIVGAVSAIVIGAGLAYFVHSTA</sequence>
<gene>
    <name evidence="3" type="ORF">GCM10009019_12240</name>
</gene>
<keyword evidence="1" id="KW-0472">Membrane</keyword>
<dbReference type="EMBL" id="BAAADU010000002">
    <property type="protein sequence ID" value="GAA0650896.1"/>
    <property type="molecule type" value="Genomic_DNA"/>
</dbReference>
<dbReference type="InterPro" id="IPR058436">
    <property type="entry name" value="DUF8123"/>
</dbReference>
<feature type="domain" description="DUF8123" evidence="2">
    <location>
        <begin position="7"/>
        <end position="69"/>
    </location>
</feature>
<keyword evidence="1" id="KW-1133">Transmembrane helix</keyword>
<organism evidence="3 4">
    <name type="scientific">Salarchaeum japonicum</name>
    <dbReference type="NCBI Taxonomy" id="555573"/>
    <lineage>
        <taxon>Archaea</taxon>
        <taxon>Methanobacteriati</taxon>
        <taxon>Methanobacteriota</taxon>
        <taxon>Stenosarchaea group</taxon>
        <taxon>Halobacteria</taxon>
        <taxon>Halobacteriales</taxon>
        <taxon>Halobacteriaceae</taxon>
    </lineage>
</organism>
<evidence type="ECO:0000259" key="2">
    <source>
        <dbReference type="Pfam" id="PF26444"/>
    </source>
</evidence>
<dbReference type="Proteomes" id="UP001500194">
    <property type="component" value="Unassembled WGS sequence"/>
</dbReference>
<proteinExistence type="predicted"/>
<dbReference type="AlphaFoldDB" id="A0AAV3SZN4"/>
<evidence type="ECO:0000313" key="4">
    <source>
        <dbReference type="Proteomes" id="UP001500194"/>
    </source>
</evidence>
<comment type="caution">
    <text evidence="3">The sequence shown here is derived from an EMBL/GenBank/DDBJ whole genome shotgun (WGS) entry which is preliminary data.</text>
</comment>
<evidence type="ECO:0000256" key="1">
    <source>
        <dbReference type="SAM" id="Phobius"/>
    </source>
</evidence>
<keyword evidence="1" id="KW-0812">Transmembrane</keyword>
<feature type="transmembrane region" description="Helical" evidence="1">
    <location>
        <begin position="42"/>
        <end position="66"/>
    </location>
</feature>
<evidence type="ECO:0000313" key="3">
    <source>
        <dbReference type="EMBL" id="GAA0650896.1"/>
    </source>
</evidence>
<accession>A0AAV3SZN4</accession>
<dbReference type="RefSeq" id="WP_227261080.1">
    <property type="nucleotide sequence ID" value="NZ_BAAADU010000002.1"/>
</dbReference>
<dbReference type="Pfam" id="PF26444">
    <property type="entry name" value="DUF8123"/>
    <property type="match status" value="1"/>
</dbReference>
<reference evidence="3 4" key="1">
    <citation type="journal article" date="2019" name="Int. J. Syst. Evol. Microbiol.">
        <title>The Global Catalogue of Microorganisms (GCM) 10K type strain sequencing project: providing services to taxonomists for standard genome sequencing and annotation.</title>
        <authorList>
            <consortium name="The Broad Institute Genomics Platform"/>
            <consortium name="The Broad Institute Genome Sequencing Center for Infectious Disease"/>
            <person name="Wu L."/>
            <person name="Ma J."/>
        </authorList>
    </citation>
    <scope>NUCLEOTIDE SEQUENCE [LARGE SCALE GENOMIC DNA]</scope>
    <source>
        <strain evidence="3 4">JCM 16327</strain>
    </source>
</reference>
<name>A0AAV3SZN4_9EURY</name>
<keyword evidence="4" id="KW-1185">Reference proteome</keyword>
<feature type="transmembrane region" description="Helical" evidence="1">
    <location>
        <begin position="12"/>
        <end position="36"/>
    </location>
</feature>
<protein>
    <recommendedName>
        <fullName evidence="2">DUF8123 domain-containing protein</fullName>
    </recommendedName>
</protein>